<evidence type="ECO:0000256" key="5">
    <source>
        <dbReference type="ARBA" id="ARBA00022889"/>
    </source>
</evidence>
<comment type="subcellular location">
    <subcellularLocation>
        <location evidence="1">Secreted</location>
        <location evidence="1">Cell wall</location>
    </subcellularLocation>
</comment>
<evidence type="ECO:0000256" key="7">
    <source>
        <dbReference type="PROSITE-ProRule" id="PRU01232"/>
    </source>
</evidence>
<reference evidence="11" key="1">
    <citation type="submission" date="2022-10" db="EMBL/GenBank/DDBJ databases">
        <title>The complete genomes of actinobacterial strains from the NBC collection.</title>
        <authorList>
            <person name="Joergensen T.S."/>
            <person name="Alvarez Arevalo M."/>
            <person name="Sterndorff E.B."/>
            <person name="Faurdal D."/>
            <person name="Vuksanovic O."/>
            <person name="Mourched A.-S."/>
            <person name="Charusanti P."/>
            <person name="Shaw S."/>
            <person name="Blin K."/>
            <person name="Weber T."/>
        </authorList>
    </citation>
    <scope>NUCLEOTIDE SEQUENCE</scope>
    <source>
        <strain evidence="11">NBC_00189</strain>
    </source>
</reference>
<dbReference type="PROSITE" id="PS51884">
    <property type="entry name" value="CHAPLIN"/>
    <property type="match status" value="2"/>
</dbReference>
<organism evidence="11 12">
    <name type="scientific">Streptomyces tauricus</name>
    <dbReference type="NCBI Taxonomy" id="68274"/>
    <lineage>
        <taxon>Bacteria</taxon>
        <taxon>Bacillati</taxon>
        <taxon>Actinomycetota</taxon>
        <taxon>Actinomycetes</taxon>
        <taxon>Kitasatosporales</taxon>
        <taxon>Streptomycetaceae</taxon>
        <taxon>Streptomyces</taxon>
        <taxon>Streptomyces aurantiacus group</taxon>
    </lineage>
</organism>
<feature type="region of interest" description="Disordered" evidence="8">
    <location>
        <begin position="133"/>
        <end position="194"/>
    </location>
</feature>
<evidence type="ECO:0000259" key="10">
    <source>
        <dbReference type="PROSITE" id="PS51884"/>
    </source>
</evidence>
<gene>
    <name evidence="11" type="ORF">OG288_39485</name>
</gene>
<evidence type="ECO:0000256" key="9">
    <source>
        <dbReference type="SAM" id="SignalP"/>
    </source>
</evidence>
<keyword evidence="6 7" id="KW-0034">Amyloid</keyword>
<dbReference type="InterPro" id="IPR005528">
    <property type="entry name" value="ChpA-H"/>
</dbReference>
<feature type="compositionally biased region" description="Pro residues" evidence="8">
    <location>
        <begin position="155"/>
        <end position="170"/>
    </location>
</feature>
<evidence type="ECO:0000256" key="1">
    <source>
        <dbReference type="ARBA" id="ARBA00004191"/>
    </source>
</evidence>
<keyword evidence="4 9" id="KW-0732">Signal</keyword>
<feature type="region of interest" description="Disordered" evidence="8">
    <location>
        <begin position="82"/>
        <end position="110"/>
    </location>
</feature>
<evidence type="ECO:0000313" key="12">
    <source>
        <dbReference type="Proteomes" id="UP001432166"/>
    </source>
</evidence>
<dbReference type="Proteomes" id="UP001432166">
    <property type="component" value="Chromosome"/>
</dbReference>
<evidence type="ECO:0000313" key="11">
    <source>
        <dbReference type="EMBL" id="WTP53873.1"/>
    </source>
</evidence>
<feature type="chain" id="PRO_5046370545" evidence="9">
    <location>
        <begin position="28"/>
        <end position="244"/>
    </location>
</feature>
<feature type="signal peptide" evidence="9">
    <location>
        <begin position="1"/>
        <end position="27"/>
    </location>
</feature>
<protein>
    <submittedName>
        <fullName evidence="11">Chaplin family protein</fullName>
    </submittedName>
</protein>
<feature type="domain" description="Chaplin" evidence="10">
    <location>
        <begin position="38"/>
        <end position="78"/>
    </location>
</feature>
<evidence type="ECO:0000256" key="3">
    <source>
        <dbReference type="ARBA" id="ARBA00022525"/>
    </source>
</evidence>
<proteinExistence type="predicted"/>
<evidence type="ECO:0000256" key="6">
    <source>
        <dbReference type="ARBA" id="ARBA00023087"/>
    </source>
</evidence>
<dbReference type="Pfam" id="PF03777">
    <property type="entry name" value="ChpA-C"/>
    <property type="match status" value="2"/>
</dbReference>
<accession>A0ABZ1JU41</accession>
<name>A0ABZ1JU41_9ACTN</name>
<evidence type="ECO:0000256" key="8">
    <source>
        <dbReference type="SAM" id="MobiDB-lite"/>
    </source>
</evidence>
<evidence type="ECO:0000256" key="2">
    <source>
        <dbReference type="ARBA" id="ARBA00022512"/>
    </source>
</evidence>
<evidence type="ECO:0000256" key="4">
    <source>
        <dbReference type="ARBA" id="ARBA00022729"/>
    </source>
</evidence>
<keyword evidence="2" id="KW-0134">Cell wall</keyword>
<feature type="domain" description="Chaplin" evidence="10">
    <location>
        <begin position="103"/>
        <end position="143"/>
    </location>
</feature>
<keyword evidence="3" id="KW-0964">Secreted</keyword>
<keyword evidence="12" id="KW-1185">Reference proteome</keyword>
<dbReference type="EMBL" id="CP108133">
    <property type="protein sequence ID" value="WTP53873.1"/>
    <property type="molecule type" value="Genomic_DNA"/>
</dbReference>
<dbReference type="RefSeq" id="WP_328939475.1">
    <property type="nucleotide sequence ID" value="NZ_CP108133.1"/>
</dbReference>
<keyword evidence="5" id="KW-0130">Cell adhesion</keyword>
<sequence>MKRVARSGLIIVAAASGAVAVTMPVYADSAADGGTAHSPGVISGNTIQLPVDVPVNACGNTVNVVGLLNPAAGNSCANGGGDGKGSGHDGSAGAVAEGAETDSPGLISGNGVHLPVQLPVNVSGNSVSVVGIGNPAVGNESTNTSGEGPQLPEKPSGPKPAQPSEPPVDPSEPAEPDDPADPVEAEGPQILPQAVPQAALARTGTDLMGPTVAASAALLLGGAALHRRFRPAAVQRRSARGNGS</sequence>
<feature type="compositionally biased region" description="Acidic residues" evidence="8">
    <location>
        <begin position="172"/>
        <end position="184"/>
    </location>
</feature>